<accession>X0TI86</accession>
<keyword evidence="2" id="KW-0288">FMN</keyword>
<dbReference type="InterPro" id="IPR029039">
    <property type="entry name" value="Flavoprotein-like_sf"/>
</dbReference>
<dbReference type="InterPro" id="IPR005025">
    <property type="entry name" value="FMN_Rdtase-like_dom"/>
</dbReference>
<dbReference type="PANTHER" id="PTHR43278:SF2">
    <property type="entry name" value="IRON-SULFUR FLAVOPROTEIN"/>
    <property type="match status" value="1"/>
</dbReference>
<dbReference type="AlphaFoldDB" id="X0TI86"/>
<dbReference type="InterPro" id="IPR051796">
    <property type="entry name" value="ISF_SsuE-like"/>
</dbReference>
<proteinExistence type="predicted"/>
<reference evidence="4" key="1">
    <citation type="journal article" date="2014" name="Front. Microbiol.">
        <title>High frequency of phylogenetically diverse reductive dehalogenase-homologous genes in deep subseafloor sedimentary metagenomes.</title>
        <authorList>
            <person name="Kawai M."/>
            <person name="Futagami T."/>
            <person name="Toyoda A."/>
            <person name="Takaki Y."/>
            <person name="Nishi S."/>
            <person name="Hori S."/>
            <person name="Arai W."/>
            <person name="Tsubouchi T."/>
            <person name="Morono Y."/>
            <person name="Uchiyama I."/>
            <person name="Ito T."/>
            <person name="Fujiyama A."/>
            <person name="Inagaki F."/>
            <person name="Takami H."/>
        </authorList>
    </citation>
    <scope>NUCLEOTIDE SEQUENCE</scope>
    <source>
        <strain evidence="4">Expedition CK06-06</strain>
    </source>
</reference>
<dbReference type="EMBL" id="BARS01008233">
    <property type="protein sequence ID" value="GAF75825.1"/>
    <property type="molecule type" value="Genomic_DNA"/>
</dbReference>
<evidence type="ECO:0000313" key="4">
    <source>
        <dbReference type="EMBL" id="GAF75825.1"/>
    </source>
</evidence>
<dbReference type="Pfam" id="PF03358">
    <property type="entry name" value="FMN_red"/>
    <property type="match status" value="1"/>
</dbReference>
<protein>
    <recommendedName>
        <fullName evidence="3">NADPH-dependent FMN reductase-like domain-containing protein</fullName>
    </recommendedName>
</protein>
<sequence>MVVLGIVGSPRKNGRTSKLIDAALEGARSRSVATKKKYLVDYEIRPFTGLGGSREAVQHCPEELSRLCEEADAIVLGAPVYWGDINGLTKDFIDTVRI</sequence>
<feature type="non-terminal residue" evidence="4">
    <location>
        <position position="98"/>
    </location>
</feature>
<evidence type="ECO:0000259" key="3">
    <source>
        <dbReference type="Pfam" id="PF03358"/>
    </source>
</evidence>
<evidence type="ECO:0000256" key="1">
    <source>
        <dbReference type="ARBA" id="ARBA00022630"/>
    </source>
</evidence>
<dbReference type="PANTHER" id="PTHR43278">
    <property type="entry name" value="NAD(P)H-DEPENDENT FMN-CONTAINING OXIDOREDUCTASE YWQN-RELATED"/>
    <property type="match status" value="1"/>
</dbReference>
<evidence type="ECO:0000256" key="2">
    <source>
        <dbReference type="ARBA" id="ARBA00022643"/>
    </source>
</evidence>
<dbReference type="GO" id="GO:0016491">
    <property type="term" value="F:oxidoreductase activity"/>
    <property type="evidence" value="ECO:0007669"/>
    <property type="project" value="InterPro"/>
</dbReference>
<name>X0TI86_9ZZZZ</name>
<feature type="domain" description="NADPH-dependent FMN reductase-like" evidence="3">
    <location>
        <begin position="1"/>
        <end position="96"/>
    </location>
</feature>
<keyword evidence="1" id="KW-0285">Flavoprotein</keyword>
<comment type="caution">
    <text evidence="4">The sequence shown here is derived from an EMBL/GenBank/DDBJ whole genome shotgun (WGS) entry which is preliminary data.</text>
</comment>
<organism evidence="4">
    <name type="scientific">marine sediment metagenome</name>
    <dbReference type="NCBI Taxonomy" id="412755"/>
    <lineage>
        <taxon>unclassified sequences</taxon>
        <taxon>metagenomes</taxon>
        <taxon>ecological metagenomes</taxon>
    </lineage>
</organism>
<dbReference type="SUPFAM" id="SSF52218">
    <property type="entry name" value="Flavoproteins"/>
    <property type="match status" value="1"/>
</dbReference>
<gene>
    <name evidence="4" type="ORF">S01H1_15737</name>
</gene>
<dbReference type="Gene3D" id="3.40.50.360">
    <property type="match status" value="1"/>
</dbReference>